<proteinExistence type="predicted"/>
<organism evidence="2 3">
    <name type="scientific">Silvania hatchlandensis</name>
    <dbReference type="NCBI Taxonomy" id="2926469"/>
    <lineage>
        <taxon>Bacteria</taxon>
        <taxon>Pseudomonadati</taxon>
        <taxon>Pseudomonadota</taxon>
        <taxon>Gammaproteobacteria</taxon>
        <taxon>Enterobacterales</taxon>
        <taxon>Enterobacteriaceae</taxon>
        <taxon>Silvania</taxon>
    </lineage>
</organism>
<dbReference type="EMBL" id="JAMGZK010000030">
    <property type="protein sequence ID" value="MCU6662793.1"/>
    <property type="molecule type" value="Genomic_DNA"/>
</dbReference>
<reference evidence="2" key="1">
    <citation type="submission" date="2022-05" db="EMBL/GenBank/DDBJ databases">
        <title>Description of a novel species of Leclercia; Leclercia tamurae and the Proposal for a Novel Genus Silvania gen. nov. Containing Two Novel Species Silvania hatchlandensis sp. nov. and Silvania confinis sp. nov. Isolated from the Rhizosphere of Oak.</title>
        <authorList>
            <person name="Maddock D.W."/>
            <person name="Brady C.L."/>
            <person name="Denman S."/>
            <person name="Arnold D."/>
        </authorList>
    </citation>
    <scope>NUCLEOTIDE SEQUENCE</scope>
    <source>
        <strain evidence="2">H19S6</strain>
    </source>
</reference>
<comment type="caution">
    <text evidence="2">The sequence shown here is derived from an EMBL/GenBank/DDBJ whole genome shotgun (WGS) entry which is preliminary data.</text>
</comment>
<keyword evidence="1" id="KW-0732">Signal</keyword>
<evidence type="ECO:0000313" key="3">
    <source>
        <dbReference type="Proteomes" id="UP001063816"/>
    </source>
</evidence>
<keyword evidence="3" id="KW-1185">Reference proteome</keyword>
<evidence type="ECO:0008006" key="4">
    <source>
        <dbReference type="Google" id="ProtNLM"/>
    </source>
</evidence>
<protein>
    <recommendedName>
        <fullName evidence="4">Lipoprotein</fullName>
    </recommendedName>
</protein>
<dbReference type="Proteomes" id="UP001063816">
    <property type="component" value="Unassembled WGS sequence"/>
</dbReference>
<feature type="signal peptide" evidence="1">
    <location>
        <begin position="1"/>
        <end position="19"/>
    </location>
</feature>
<evidence type="ECO:0000313" key="2">
    <source>
        <dbReference type="EMBL" id="MCU6662793.1"/>
    </source>
</evidence>
<dbReference type="PROSITE" id="PS51257">
    <property type="entry name" value="PROKAR_LIPOPROTEIN"/>
    <property type="match status" value="1"/>
</dbReference>
<gene>
    <name evidence="2" type="ORF">M8014_00285</name>
</gene>
<name>A0A9J6PW38_9ENTR</name>
<dbReference type="RefSeq" id="WP_271280589.1">
    <property type="nucleotide sequence ID" value="NZ_JAMGZK010000030.1"/>
</dbReference>
<accession>A0A9J6PW38</accession>
<feature type="chain" id="PRO_5039934449" description="Lipoprotein" evidence="1">
    <location>
        <begin position="20"/>
        <end position="129"/>
    </location>
</feature>
<sequence length="129" mass="13977">MKKLLLCGMVLLSTSCADFQKNMSDGMKAVNTALTPKSSTGAQTAAAAKESGTITNDQCKTSIGKSRDYFEQIVGFKLNESNSSGYTSFSETYNLRISDRKDRFGGNFAICIISIDPQTNKVTTFSMPT</sequence>
<dbReference type="AlphaFoldDB" id="A0A9J6PW38"/>
<evidence type="ECO:0000256" key="1">
    <source>
        <dbReference type="SAM" id="SignalP"/>
    </source>
</evidence>